<reference evidence="3" key="1">
    <citation type="submission" date="2020-06" db="EMBL/GenBank/DDBJ databases">
        <title>WGS assembly of Ceratodon purpureus strain R40.</title>
        <authorList>
            <person name="Carey S.B."/>
            <person name="Jenkins J."/>
            <person name="Shu S."/>
            <person name="Lovell J.T."/>
            <person name="Sreedasyam A."/>
            <person name="Maumus F."/>
            <person name="Tiley G.P."/>
            <person name="Fernandez-Pozo N."/>
            <person name="Barry K."/>
            <person name="Chen C."/>
            <person name="Wang M."/>
            <person name="Lipzen A."/>
            <person name="Daum C."/>
            <person name="Saski C.A."/>
            <person name="Payton A.C."/>
            <person name="Mcbreen J.C."/>
            <person name="Conrad R.E."/>
            <person name="Kollar L.M."/>
            <person name="Olsson S."/>
            <person name="Huttunen S."/>
            <person name="Landis J.B."/>
            <person name="Wickett N.J."/>
            <person name="Johnson M.G."/>
            <person name="Rensing S.A."/>
            <person name="Grimwood J."/>
            <person name="Schmutz J."/>
            <person name="Mcdaniel S.F."/>
        </authorList>
    </citation>
    <scope>NUCLEOTIDE SEQUENCE</scope>
    <source>
        <strain evidence="3">R40</strain>
    </source>
</reference>
<dbReference type="PANTHER" id="PTHR33373:SF34">
    <property type="entry name" value="DUF4050 DOMAIN-CONTAINING PROTEIN"/>
    <property type="match status" value="1"/>
</dbReference>
<gene>
    <name evidence="3" type="ORF">KC19_12G133500</name>
</gene>
<feature type="domain" description="Gag1-like clamp" evidence="2">
    <location>
        <begin position="79"/>
        <end position="157"/>
    </location>
</feature>
<protein>
    <recommendedName>
        <fullName evidence="2">Gag1-like clamp domain-containing protein</fullName>
    </recommendedName>
</protein>
<evidence type="ECO:0000259" key="2">
    <source>
        <dbReference type="Pfam" id="PF13259"/>
    </source>
</evidence>
<evidence type="ECO:0000256" key="1">
    <source>
        <dbReference type="SAM" id="MobiDB-lite"/>
    </source>
</evidence>
<keyword evidence="4" id="KW-1185">Reference proteome</keyword>
<feature type="compositionally biased region" description="Basic residues" evidence="1">
    <location>
        <begin position="25"/>
        <end position="43"/>
    </location>
</feature>
<feature type="region of interest" description="Disordered" evidence="1">
    <location>
        <begin position="1"/>
        <end position="74"/>
    </location>
</feature>
<evidence type="ECO:0000313" key="4">
    <source>
        <dbReference type="Proteomes" id="UP000822688"/>
    </source>
</evidence>
<dbReference type="OrthoDB" id="1896025at2759"/>
<feature type="compositionally biased region" description="Polar residues" evidence="1">
    <location>
        <begin position="49"/>
        <end position="74"/>
    </location>
</feature>
<organism evidence="3 4">
    <name type="scientific">Ceratodon purpureus</name>
    <name type="common">Fire moss</name>
    <name type="synonym">Dicranum purpureum</name>
    <dbReference type="NCBI Taxonomy" id="3225"/>
    <lineage>
        <taxon>Eukaryota</taxon>
        <taxon>Viridiplantae</taxon>
        <taxon>Streptophyta</taxon>
        <taxon>Embryophyta</taxon>
        <taxon>Bryophyta</taxon>
        <taxon>Bryophytina</taxon>
        <taxon>Bryopsida</taxon>
        <taxon>Dicranidae</taxon>
        <taxon>Pseudoditrichales</taxon>
        <taxon>Ditrichaceae</taxon>
        <taxon>Ceratodon</taxon>
    </lineage>
</organism>
<accession>A0A8T0G7M1</accession>
<comment type="caution">
    <text evidence="3">The sequence shown here is derived from an EMBL/GenBank/DDBJ whole genome shotgun (WGS) entry which is preliminary data.</text>
</comment>
<dbReference type="PANTHER" id="PTHR33373">
    <property type="entry name" value="OS07G0479600 PROTEIN"/>
    <property type="match status" value="1"/>
</dbReference>
<dbReference type="AlphaFoldDB" id="A0A8T0G7M1"/>
<dbReference type="Proteomes" id="UP000822688">
    <property type="component" value="Chromosome 12"/>
</dbReference>
<evidence type="ECO:0000313" key="3">
    <source>
        <dbReference type="EMBL" id="KAG0554961.1"/>
    </source>
</evidence>
<proteinExistence type="predicted"/>
<name>A0A8T0G7M1_CERPU</name>
<dbReference type="InterPro" id="IPR025124">
    <property type="entry name" value="Gag1-like_clamp"/>
</dbReference>
<dbReference type="EMBL" id="CM026433">
    <property type="protein sequence ID" value="KAG0554961.1"/>
    <property type="molecule type" value="Genomic_DNA"/>
</dbReference>
<sequence length="159" mass="17990">MYGSSACLGACAKPPPPTPSDRPGLRRPRSSKRRVRVRGHTAKPPRDWWTTSSNEMENHSTLSPRSFQNFPSIQPSGAMSGTAYSNQALALWNEQRCAWVGTQPRPPPPREPREPAISWNTTYEDLLATSRPFAQPIPLTEMVDFLVDVWEQEGLYERR</sequence>
<dbReference type="Pfam" id="PF13259">
    <property type="entry name" value="clamp_Gag1-like"/>
    <property type="match status" value="1"/>
</dbReference>